<protein>
    <submittedName>
        <fullName evidence="1">Uncharacterized protein</fullName>
    </submittedName>
</protein>
<name>W5T260_9SPIR</name>
<keyword evidence="1" id="KW-0614">Plasmid</keyword>
<reference evidence="1" key="1">
    <citation type="submission" date="2013-04" db="EMBL/GenBank/DDBJ databases">
        <title>Comparative Genomics of Relapsing Fever Spirochetes.</title>
        <authorList>
            <person name="Schwan T.G."/>
            <person name="Raffel S.J."/>
            <person name="Porcella S.F."/>
            <person name="Martens C.A."/>
            <person name="Bruno D.P."/>
            <person name="Ricklefs S.M."/>
            <person name="Barbian K.B."/>
        </authorList>
    </citation>
    <scope>NUCLEOTIDE SEQUENCE</scope>
    <source>
        <strain evidence="1">Co53</strain>
        <plasmid evidence="1">unnamed</plasmid>
    </source>
</reference>
<gene>
    <name evidence="1" type="ORF">BCO_0011300</name>
</gene>
<dbReference type="EMBL" id="CP005751">
    <property type="protein sequence ID" value="AHH11361.1"/>
    <property type="molecule type" value="Genomic_DNA"/>
</dbReference>
<evidence type="ECO:0000313" key="1">
    <source>
        <dbReference type="EMBL" id="AHH11361.1"/>
    </source>
</evidence>
<accession>W5T260</accession>
<dbReference type="AlphaFoldDB" id="W5T260"/>
<proteinExistence type="predicted"/>
<sequence length="56" mass="6374">MLFLSIIKPVIFYKINSYVQVQMQLACTGLSKSNLFFIIGNDAINCVIARNDDFIE</sequence>
<geneLocation type="plasmid" evidence="1">
    <name>unnamed</name>
</geneLocation>
<dbReference type="HOGENOM" id="CLU_3005058_0_0_12"/>
<organism evidence="1">
    <name type="scientific">Borrelia coriaceae ATCC 43381</name>
    <dbReference type="NCBI Taxonomy" id="1408429"/>
    <lineage>
        <taxon>Bacteria</taxon>
        <taxon>Pseudomonadati</taxon>
        <taxon>Spirochaetota</taxon>
        <taxon>Spirochaetia</taxon>
        <taxon>Spirochaetales</taxon>
        <taxon>Borreliaceae</taxon>
        <taxon>Borrelia</taxon>
    </lineage>
</organism>